<keyword evidence="7" id="KW-1278">Translocase</keyword>
<evidence type="ECO:0000313" key="15">
    <source>
        <dbReference type="Proteomes" id="UP000006898"/>
    </source>
</evidence>
<dbReference type="InterPro" id="IPR008972">
    <property type="entry name" value="Cupredoxin"/>
</dbReference>
<evidence type="ECO:0000259" key="13">
    <source>
        <dbReference type="PROSITE" id="PS50857"/>
    </source>
</evidence>
<dbReference type="InterPro" id="IPR001505">
    <property type="entry name" value="Copper_CuA"/>
</dbReference>
<evidence type="ECO:0000256" key="9">
    <source>
        <dbReference type="ARBA" id="ARBA00022989"/>
    </source>
</evidence>
<dbReference type="SUPFAM" id="SSF49503">
    <property type="entry name" value="Cupredoxins"/>
    <property type="match status" value="1"/>
</dbReference>
<dbReference type="HOGENOM" id="CLU_036876_4_0_0"/>
<accession>D5MEP7</accession>
<comment type="subcellular location">
    <subcellularLocation>
        <location evidence="1">Membrane</location>
        <topology evidence="1">Multi-pass membrane protein</topology>
    </subcellularLocation>
</comment>
<gene>
    <name evidence="14" type="ORF">DAMO_1166</name>
</gene>
<dbReference type="CDD" id="cd13915">
    <property type="entry name" value="CuRO_HCO_II_like_2"/>
    <property type="match status" value="1"/>
</dbReference>
<evidence type="ECO:0000256" key="5">
    <source>
        <dbReference type="ARBA" id="ARBA00022692"/>
    </source>
</evidence>
<dbReference type="PANTHER" id="PTHR22888:SF9">
    <property type="entry name" value="CYTOCHROME C OXIDASE SUBUNIT 2"/>
    <property type="match status" value="1"/>
</dbReference>
<feature type="domain" description="Cytochrome oxidase subunit II copper A binding" evidence="13">
    <location>
        <begin position="99"/>
        <end position="219"/>
    </location>
</feature>
<feature type="transmembrane region" description="Helical" evidence="12">
    <location>
        <begin position="65"/>
        <end position="82"/>
    </location>
</feature>
<evidence type="ECO:0000256" key="4">
    <source>
        <dbReference type="ARBA" id="ARBA00022448"/>
    </source>
</evidence>
<feature type="transmembrane region" description="Helical" evidence="12">
    <location>
        <begin position="20"/>
        <end position="45"/>
    </location>
</feature>
<dbReference type="GO" id="GO:0016020">
    <property type="term" value="C:membrane"/>
    <property type="evidence" value="ECO:0007669"/>
    <property type="project" value="UniProtKB-SubCell"/>
</dbReference>
<evidence type="ECO:0000256" key="11">
    <source>
        <dbReference type="ARBA" id="ARBA00023136"/>
    </source>
</evidence>
<dbReference type="Pfam" id="PF00116">
    <property type="entry name" value="COX2"/>
    <property type="match status" value="1"/>
</dbReference>
<dbReference type="InterPro" id="IPR036257">
    <property type="entry name" value="Cyt_c_oxidase_su2_TM_sf"/>
</dbReference>
<dbReference type="GO" id="GO:0042773">
    <property type="term" value="P:ATP synthesis coupled electron transport"/>
    <property type="evidence" value="ECO:0007669"/>
    <property type="project" value="TreeGrafter"/>
</dbReference>
<evidence type="ECO:0000256" key="7">
    <source>
        <dbReference type="ARBA" id="ARBA00022967"/>
    </source>
</evidence>
<dbReference type="Gene3D" id="1.10.287.90">
    <property type="match status" value="1"/>
</dbReference>
<evidence type="ECO:0000256" key="12">
    <source>
        <dbReference type="SAM" id="Phobius"/>
    </source>
</evidence>
<evidence type="ECO:0000256" key="3">
    <source>
        <dbReference type="ARBA" id="ARBA00012949"/>
    </source>
</evidence>
<dbReference type="KEGG" id="mox:DAMO_1166"/>
<proteinExistence type="inferred from homology"/>
<dbReference type="InterPro" id="IPR045187">
    <property type="entry name" value="CcO_II"/>
</dbReference>
<dbReference type="Gene3D" id="2.60.40.420">
    <property type="entry name" value="Cupredoxins - blue copper proteins"/>
    <property type="match status" value="1"/>
</dbReference>
<dbReference type="AlphaFoldDB" id="D5MEP7"/>
<keyword evidence="4" id="KW-0813">Transport</keyword>
<dbReference type="GO" id="GO:0005507">
    <property type="term" value="F:copper ion binding"/>
    <property type="evidence" value="ECO:0007669"/>
    <property type="project" value="InterPro"/>
</dbReference>
<sequence length="234" mass="26599">MFLNWLPENISTYGAEIDSLFWMIYYITLAWFIVTVGALIVFALLFRHRAGKRAAYITGEKLSQAAWILVPTALVLMLDLWIDFRGGDAWARVKLQAPPSELQIQVTGKQFNWEILYPGPDGRFGSADDLQIDNEIHVPVNKVVGVTLKSKDVIHSLFLPNLRLQQNVIPGREFHAWFQATKIGVFEIPCTELCGFGHSGMVGHLTVHTTEEYDKWIKEQWPSQSSLIKESDQP</sequence>
<dbReference type="EMBL" id="FP565575">
    <property type="protein sequence ID" value="CBE68226.1"/>
    <property type="molecule type" value="Genomic_DNA"/>
</dbReference>
<dbReference type="PROSITE" id="PS00078">
    <property type="entry name" value="COX2"/>
    <property type="match status" value="1"/>
</dbReference>
<dbReference type="eggNOG" id="COG1622">
    <property type="taxonomic scope" value="Bacteria"/>
</dbReference>
<reference evidence="14 15" key="1">
    <citation type="journal article" date="2010" name="Nature">
        <title>Nitrite-driven anaerobic methane oxidation by oxygenic bacteria.</title>
        <authorList>
            <person name="Ettwig K.F."/>
            <person name="Butler M.K."/>
            <person name="Le Paslier D."/>
            <person name="Pelletier E."/>
            <person name="Mangenot S."/>
            <person name="Kuypers M.M.M."/>
            <person name="Schreiber F."/>
            <person name="Dutilh B.E."/>
            <person name="Zedelius J."/>
            <person name="de Beer D."/>
            <person name="Gloerich J."/>
            <person name="Wessels H.J.C.T."/>
            <person name="van Allen T."/>
            <person name="Luesken F."/>
            <person name="Wu M."/>
            <person name="van de Pas-Schoonen K.T."/>
            <person name="Op den Camp H.J.M."/>
            <person name="Janssen-Megens E.M."/>
            <person name="Francoijs K-J."/>
            <person name="Stunnenberg H."/>
            <person name="Weissenbach J."/>
            <person name="Jetten M.S.M."/>
            <person name="Strous M."/>
        </authorList>
    </citation>
    <scope>NUCLEOTIDE SEQUENCE [LARGE SCALE GENOMIC DNA]</scope>
</reference>
<keyword evidence="8" id="KW-0249">Electron transport</keyword>
<evidence type="ECO:0000256" key="10">
    <source>
        <dbReference type="ARBA" id="ARBA00023008"/>
    </source>
</evidence>
<keyword evidence="9 12" id="KW-1133">Transmembrane helix</keyword>
<keyword evidence="5 12" id="KW-0812">Transmembrane</keyword>
<protein>
    <recommendedName>
        <fullName evidence="3">cytochrome-c oxidase</fullName>
        <ecNumber evidence="3">7.1.1.9</ecNumber>
    </recommendedName>
</protein>
<evidence type="ECO:0000313" key="14">
    <source>
        <dbReference type="EMBL" id="CBE68226.1"/>
    </source>
</evidence>
<dbReference type="EC" id="7.1.1.9" evidence="3"/>
<dbReference type="PROSITE" id="PS50857">
    <property type="entry name" value="COX2_CUA"/>
    <property type="match status" value="1"/>
</dbReference>
<evidence type="ECO:0000256" key="6">
    <source>
        <dbReference type="ARBA" id="ARBA00022723"/>
    </source>
</evidence>
<evidence type="ECO:0000256" key="2">
    <source>
        <dbReference type="ARBA" id="ARBA00007866"/>
    </source>
</evidence>
<dbReference type="STRING" id="671143.DAMO_1166"/>
<keyword evidence="6" id="KW-0479">Metal-binding</keyword>
<dbReference type="GO" id="GO:0004129">
    <property type="term" value="F:cytochrome-c oxidase activity"/>
    <property type="evidence" value="ECO:0007669"/>
    <property type="project" value="UniProtKB-EC"/>
</dbReference>
<keyword evidence="11 12" id="KW-0472">Membrane</keyword>
<name>D5MEP7_METO1</name>
<dbReference type="SUPFAM" id="SSF81464">
    <property type="entry name" value="Cytochrome c oxidase subunit II-like, transmembrane region"/>
    <property type="match status" value="1"/>
</dbReference>
<dbReference type="PANTHER" id="PTHR22888">
    <property type="entry name" value="CYTOCHROME C OXIDASE, SUBUNIT II"/>
    <property type="match status" value="1"/>
</dbReference>
<comment type="similarity">
    <text evidence="2">Belongs to the cytochrome c oxidase subunit 2 family.</text>
</comment>
<evidence type="ECO:0000256" key="8">
    <source>
        <dbReference type="ARBA" id="ARBA00022982"/>
    </source>
</evidence>
<keyword evidence="10" id="KW-0186">Copper</keyword>
<dbReference type="InterPro" id="IPR002429">
    <property type="entry name" value="CcO_II-like_C"/>
</dbReference>
<organism evidence="14 15">
    <name type="scientific">Methylomirabilis oxygeniifera</name>
    <dbReference type="NCBI Taxonomy" id="671143"/>
    <lineage>
        <taxon>Bacteria</taxon>
        <taxon>Candidatus Methylomirabilota</taxon>
        <taxon>Candidatus Methylomirabilia</taxon>
        <taxon>Candidatus Methylomirabilales</taxon>
        <taxon>Candidatus Methylomirabilaceae</taxon>
        <taxon>Candidatus Methylomirabilis</taxon>
    </lineage>
</organism>
<dbReference type="Proteomes" id="UP000006898">
    <property type="component" value="Chromosome"/>
</dbReference>
<evidence type="ECO:0000256" key="1">
    <source>
        <dbReference type="ARBA" id="ARBA00004141"/>
    </source>
</evidence>